<dbReference type="AlphaFoldDB" id="A0A0J1IEY0"/>
<dbReference type="GO" id="GO:0030420">
    <property type="term" value="P:establishment of competence for transformation"/>
    <property type="evidence" value="ECO:0007669"/>
    <property type="project" value="UniProtKB-KW"/>
</dbReference>
<evidence type="ECO:0000256" key="1">
    <source>
        <dbReference type="ARBA" id="ARBA00004241"/>
    </source>
</evidence>
<dbReference type="RefSeq" id="WP_047943583.1">
    <property type="nucleotide sequence ID" value="NZ_JARTLH010000032.1"/>
</dbReference>
<dbReference type="NCBIfam" id="TIGR02532">
    <property type="entry name" value="IV_pilin_GFxxxE"/>
    <property type="match status" value="1"/>
</dbReference>
<dbReference type="InterPro" id="IPR012902">
    <property type="entry name" value="N_methyl_site"/>
</dbReference>
<evidence type="ECO:0000313" key="4">
    <source>
        <dbReference type="Proteomes" id="UP000036045"/>
    </source>
</evidence>
<dbReference type="Pfam" id="PF07963">
    <property type="entry name" value="N_methyl"/>
    <property type="match status" value="1"/>
</dbReference>
<evidence type="ECO:0000313" key="3">
    <source>
        <dbReference type="EMBL" id="KLV24501.1"/>
    </source>
</evidence>
<dbReference type="PROSITE" id="PS00409">
    <property type="entry name" value="PROKAR_NTER_METHYL"/>
    <property type="match status" value="1"/>
</dbReference>
<dbReference type="Proteomes" id="UP000036045">
    <property type="component" value="Unassembled WGS sequence"/>
</dbReference>
<protein>
    <submittedName>
        <fullName evidence="3">Uncharacterized protein</fullName>
    </submittedName>
</protein>
<comment type="subcellular location">
    <subcellularLocation>
        <location evidence="1">Cell surface</location>
    </subcellularLocation>
</comment>
<sequence>MKISKLISSSKGLTLIEVLLSLTILSIIILGIMNFFTQAYSYTNLNQKKTAGINVARNALTYMEQTTQEDSFISIKNRIDHNKETTGELFICNNEYKVIWDKDNQASCTPIKINNIDYHVIIKPILDKNYSNFFIPLTVTVTWSVNKKEYNTSMEGAIKSEDLR</sequence>
<proteinExistence type="predicted"/>
<comment type="caution">
    <text evidence="3">The sequence shown here is derived from an EMBL/GenBank/DDBJ whole genome shotgun (WGS) entry which is preliminary data.</text>
</comment>
<dbReference type="OrthoDB" id="2456766at2"/>
<dbReference type="PATRIC" id="fig|1397.4.peg.2220"/>
<evidence type="ECO:0000256" key="2">
    <source>
        <dbReference type="ARBA" id="ARBA00023287"/>
    </source>
</evidence>
<dbReference type="GO" id="GO:0009986">
    <property type="term" value="C:cell surface"/>
    <property type="evidence" value="ECO:0007669"/>
    <property type="project" value="UniProtKB-SubCell"/>
</dbReference>
<accession>A0A0J1IEY0</accession>
<gene>
    <name evidence="3" type="ORF">ABW02_17605</name>
</gene>
<organism evidence="3 4">
    <name type="scientific">Niallia circulans</name>
    <name type="common">Bacillus circulans</name>
    <dbReference type="NCBI Taxonomy" id="1397"/>
    <lineage>
        <taxon>Bacteria</taxon>
        <taxon>Bacillati</taxon>
        <taxon>Bacillota</taxon>
        <taxon>Bacilli</taxon>
        <taxon>Bacillales</taxon>
        <taxon>Bacillaceae</taxon>
        <taxon>Niallia</taxon>
    </lineage>
</organism>
<dbReference type="EMBL" id="LDPH01000020">
    <property type="protein sequence ID" value="KLV24501.1"/>
    <property type="molecule type" value="Genomic_DNA"/>
</dbReference>
<keyword evidence="4" id="KW-1185">Reference proteome</keyword>
<reference evidence="3 4" key="1">
    <citation type="submission" date="2015-05" db="EMBL/GenBank/DDBJ databases">
        <title>Whole genome sequence and identification of bacterial endophytes from Costus igneus.</title>
        <authorList>
            <person name="Lee Y.P."/>
            <person name="Gan H.M."/>
            <person name="Eng W."/>
            <person name="Wheatley M.S."/>
            <person name="Caraballo A."/>
            <person name="Polter S."/>
            <person name="Savka M.A."/>
            <person name="Hudson A.O."/>
        </authorList>
    </citation>
    <scope>NUCLEOTIDE SEQUENCE [LARGE SCALE GENOMIC DNA]</scope>
    <source>
        <strain evidence="3 4">RIT379</strain>
    </source>
</reference>
<keyword evidence="2" id="KW-0178">Competence</keyword>
<name>A0A0J1IEY0_NIACI</name>